<comment type="caution">
    <text evidence="3">The sequence shown here is derived from an EMBL/GenBank/DDBJ whole genome shotgun (WGS) entry which is preliminary data.</text>
</comment>
<dbReference type="PANTHER" id="PTHR34947">
    <property type="entry name" value="TRANSMEMBRANE PROTEIN"/>
    <property type="match status" value="1"/>
</dbReference>
<evidence type="ECO:0000313" key="4">
    <source>
        <dbReference type="Proteomes" id="UP000289340"/>
    </source>
</evidence>
<evidence type="ECO:0008006" key="5">
    <source>
        <dbReference type="Google" id="ProtNLM"/>
    </source>
</evidence>
<name>A0A445G023_GLYSO</name>
<evidence type="ECO:0000256" key="1">
    <source>
        <dbReference type="SAM" id="MobiDB-lite"/>
    </source>
</evidence>
<dbReference type="EMBL" id="QZWG01000017">
    <property type="protein sequence ID" value="RZB54562.1"/>
    <property type="molecule type" value="Genomic_DNA"/>
</dbReference>
<feature type="region of interest" description="Disordered" evidence="1">
    <location>
        <begin position="114"/>
        <end position="134"/>
    </location>
</feature>
<keyword evidence="2" id="KW-0472">Membrane</keyword>
<proteinExistence type="predicted"/>
<accession>A0A445G023</accession>
<dbReference type="AlphaFoldDB" id="A0A445G023"/>
<keyword evidence="2" id="KW-1133">Transmembrane helix</keyword>
<organism evidence="3 4">
    <name type="scientific">Glycine soja</name>
    <name type="common">Wild soybean</name>
    <dbReference type="NCBI Taxonomy" id="3848"/>
    <lineage>
        <taxon>Eukaryota</taxon>
        <taxon>Viridiplantae</taxon>
        <taxon>Streptophyta</taxon>
        <taxon>Embryophyta</taxon>
        <taxon>Tracheophyta</taxon>
        <taxon>Spermatophyta</taxon>
        <taxon>Magnoliopsida</taxon>
        <taxon>eudicotyledons</taxon>
        <taxon>Gunneridae</taxon>
        <taxon>Pentapetalae</taxon>
        <taxon>rosids</taxon>
        <taxon>fabids</taxon>
        <taxon>Fabales</taxon>
        <taxon>Fabaceae</taxon>
        <taxon>Papilionoideae</taxon>
        <taxon>50 kb inversion clade</taxon>
        <taxon>NPAAA clade</taxon>
        <taxon>indigoferoid/millettioid clade</taxon>
        <taxon>Phaseoleae</taxon>
        <taxon>Glycine</taxon>
        <taxon>Glycine subgen. Soja</taxon>
    </lineage>
</organism>
<evidence type="ECO:0000313" key="3">
    <source>
        <dbReference type="EMBL" id="RZB54562.1"/>
    </source>
</evidence>
<evidence type="ECO:0000256" key="2">
    <source>
        <dbReference type="SAM" id="Phobius"/>
    </source>
</evidence>
<dbReference type="PANTHER" id="PTHR34947:SF4">
    <property type="entry name" value="TRANSMEMBRANE PROTEIN"/>
    <property type="match status" value="1"/>
</dbReference>
<feature type="transmembrane region" description="Helical" evidence="2">
    <location>
        <begin position="21"/>
        <end position="37"/>
    </location>
</feature>
<keyword evidence="4" id="KW-1185">Reference proteome</keyword>
<dbReference type="Proteomes" id="UP000289340">
    <property type="component" value="Chromosome 17"/>
</dbReference>
<reference evidence="3 4" key="1">
    <citation type="submission" date="2018-09" db="EMBL/GenBank/DDBJ databases">
        <title>A high-quality reference genome of wild soybean provides a powerful tool to mine soybean genomes.</title>
        <authorList>
            <person name="Xie M."/>
            <person name="Chung C.Y.L."/>
            <person name="Li M.-W."/>
            <person name="Wong F.-L."/>
            <person name="Chan T.-F."/>
            <person name="Lam H.-M."/>
        </authorList>
    </citation>
    <scope>NUCLEOTIDE SEQUENCE [LARGE SCALE GENOMIC DNA]</scope>
    <source>
        <strain evidence="4">cv. W05</strain>
        <tissue evidence="3">Hypocotyl of etiolated seedlings</tissue>
    </source>
</reference>
<sequence length="210" mass="23979">MDKEYDQDDIKKKFNKFLKSTLQFVLSVSVFSFFVWYSSGFSILPQCFNAYFSSCLFSMLTRTLERKYMFLICNAILALLAMSPHFDLRVSEEPLGAFRLLENAPLMVEEEAKRHEEYPDQHISQAEENEGRLVSKVSNAEEEGAGGGTGSSTGVIVAQDDDELVAETAMEMETNEELANTDELNRKIEEFIRKMKEEMRIEAQKQPIAV</sequence>
<protein>
    <recommendedName>
        <fullName evidence="5">DUF4408 domain-containing protein</fullName>
    </recommendedName>
</protein>
<gene>
    <name evidence="3" type="ORF">D0Y65_044497</name>
</gene>
<dbReference type="Gramene" id="XM_028352806.1">
    <property type="protein sequence ID" value="XP_028208607.1"/>
    <property type="gene ID" value="LOC114391824"/>
</dbReference>
<keyword evidence="2" id="KW-0812">Transmembrane</keyword>